<sequence>MACSSASFPCCTRLNIDDGRFCTECSSICGRVLYSSPDRL</sequence>
<accession>U4KWN5</accession>
<reference evidence="1 2" key="1">
    <citation type="journal article" date="2013" name="PLoS Genet.">
        <title>The genome and development-dependent transcriptomes of Pyronema confluens: a window into fungal evolution.</title>
        <authorList>
            <person name="Traeger S."/>
            <person name="Altegoer F."/>
            <person name="Freitag M."/>
            <person name="Gabaldon T."/>
            <person name="Kempken F."/>
            <person name="Kumar A."/>
            <person name="Marcet-Houben M."/>
            <person name="Poggeler S."/>
            <person name="Stajich J.E."/>
            <person name="Nowrousian M."/>
        </authorList>
    </citation>
    <scope>NUCLEOTIDE SEQUENCE [LARGE SCALE GENOMIC DNA]</scope>
    <source>
        <strain evidence="2">CBS 100304</strain>
        <tissue evidence="1">Vegetative mycelium</tissue>
    </source>
</reference>
<dbReference type="AlphaFoldDB" id="U4KWN5"/>
<evidence type="ECO:0000313" key="2">
    <source>
        <dbReference type="Proteomes" id="UP000018144"/>
    </source>
</evidence>
<dbReference type="Proteomes" id="UP000018144">
    <property type="component" value="Unassembled WGS sequence"/>
</dbReference>
<protein>
    <submittedName>
        <fullName evidence="1">Uncharacterized protein</fullName>
    </submittedName>
</protein>
<name>U4KWN5_PYROM</name>
<dbReference type="EMBL" id="HF935276">
    <property type="protein sequence ID" value="CCX05907.1"/>
    <property type="molecule type" value="Genomic_DNA"/>
</dbReference>
<proteinExistence type="predicted"/>
<keyword evidence="2" id="KW-1185">Reference proteome</keyword>
<evidence type="ECO:0000313" key="1">
    <source>
        <dbReference type="EMBL" id="CCX05907.1"/>
    </source>
</evidence>
<gene>
    <name evidence="1" type="ORF">PCON_05494</name>
</gene>
<organism evidence="1 2">
    <name type="scientific">Pyronema omphalodes (strain CBS 100304)</name>
    <name type="common">Pyronema confluens</name>
    <dbReference type="NCBI Taxonomy" id="1076935"/>
    <lineage>
        <taxon>Eukaryota</taxon>
        <taxon>Fungi</taxon>
        <taxon>Dikarya</taxon>
        <taxon>Ascomycota</taxon>
        <taxon>Pezizomycotina</taxon>
        <taxon>Pezizomycetes</taxon>
        <taxon>Pezizales</taxon>
        <taxon>Pyronemataceae</taxon>
        <taxon>Pyronema</taxon>
    </lineage>
</organism>